<dbReference type="Pfam" id="PF16640">
    <property type="entry name" value="Big_3_5"/>
    <property type="match status" value="1"/>
</dbReference>
<protein>
    <submittedName>
        <fullName evidence="3">Ig-like domain repeat protein</fullName>
    </submittedName>
</protein>
<keyword evidence="1" id="KW-0732">Signal</keyword>
<comment type="caution">
    <text evidence="3">The sequence shown here is derived from an EMBL/GenBank/DDBJ whole genome shotgun (WGS) entry which is preliminary data.</text>
</comment>
<dbReference type="InterPro" id="IPR050811">
    <property type="entry name" value="Phosphate_ABC_transporter"/>
</dbReference>
<keyword evidence="4" id="KW-1185">Reference proteome</keyword>
<feature type="domain" description="Bacterial Ig-like" evidence="2">
    <location>
        <begin position="460"/>
        <end position="535"/>
    </location>
</feature>
<evidence type="ECO:0000259" key="2">
    <source>
        <dbReference type="Pfam" id="PF16640"/>
    </source>
</evidence>
<dbReference type="PANTHER" id="PTHR30570:SF1">
    <property type="entry name" value="PHOSPHATE-BINDING PROTEIN PSTS"/>
    <property type="match status" value="1"/>
</dbReference>
<evidence type="ECO:0000313" key="4">
    <source>
        <dbReference type="Proteomes" id="UP000780875"/>
    </source>
</evidence>
<dbReference type="InterPro" id="IPR032109">
    <property type="entry name" value="Big_3_5"/>
</dbReference>
<dbReference type="InterPro" id="IPR013783">
    <property type="entry name" value="Ig-like_fold"/>
</dbReference>
<dbReference type="Gene3D" id="2.60.40.10">
    <property type="entry name" value="Immunoglobulins"/>
    <property type="match status" value="2"/>
</dbReference>
<name>A0ABS7UFX4_9ACTN</name>
<sequence>MLVRKTLAGVLATTVVGAALTLTAGSASAVAYSPGPEDSKTSGITTTDLIGVGSDTSEHALKLLADAWNQGARDDYGQTFDVDTFGALGANKTTGDDLPAPITVDSTGAALARPNGSGPGRATLYGTGKVSAVDFARSSGSPSAADFTNGMRVIPFALDTIVVAVGKSNPVAASNPTMTLAQLQGIYVTCTITNWNQVNASYPNQPIEPFVPKSGSGTESFFKSKVLPTGTTSYGACVKDHTSDADPTGSAVQEHDPAIFTAKPNALVPFSKGRAAIAGTVTAVTGSEVEFKRNLYNVVRQEDANRADIQAFFGENGFVCSAAAQDLIKAAGFDQLATSSLGGDCGSVLNAASSNFTLNSVTTPEVSLTGAGSPSAYNLTATLTSTPAAVGSVTFTEGDTVLAADVPIVSGRAVTSPLALGAGSHDVTATFTPGQSNFAGAEDTETLVIKASSKVKESFPATVAKGKKAKGTVTVKADGATATGTVKIKKGSKTLASGKLKGGKVTITLPALKKGKNSLKVVYGGSSTVNGASKSFSIKQK</sequence>
<feature type="signal peptide" evidence="1">
    <location>
        <begin position="1"/>
        <end position="29"/>
    </location>
</feature>
<dbReference type="Proteomes" id="UP000780875">
    <property type="component" value="Unassembled WGS sequence"/>
</dbReference>
<accession>A0ABS7UFX4</accession>
<reference evidence="3 4" key="1">
    <citation type="submission" date="2021-09" db="EMBL/GenBank/DDBJ databases">
        <title>Whole genome sequence of Nocardioides sp. GBK3QG-3.</title>
        <authorList>
            <person name="Tuo L."/>
        </authorList>
    </citation>
    <scope>NUCLEOTIDE SEQUENCE [LARGE SCALE GENOMIC DNA]</scope>
    <source>
        <strain evidence="3 4">GBK3QG-3</strain>
    </source>
</reference>
<dbReference type="PANTHER" id="PTHR30570">
    <property type="entry name" value="PERIPLASMIC PHOSPHATE BINDING COMPONENT OF PHOSPHATE ABC TRANSPORTER"/>
    <property type="match status" value="1"/>
</dbReference>
<evidence type="ECO:0000256" key="1">
    <source>
        <dbReference type="SAM" id="SignalP"/>
    </source>
</evidence>
<dbReference type="RefSeq" id="WP_224124086.1">
    <property type="nucleotide sequence ID" value="NZ_JAIQZJ010000009.1"/>
</dbReference>
<proteinExistence type="predicted"/>
<gene>
    <name evidence="3" type="ORF">K8U61_16235</name>
</gene>
<feature type="chain" id="PRO_5045207061" evidence="1">
    <location>
        <begin position="30"/>
        <end position="541"/>
    </location>
</feature>
<dbReference type="Gene3D" id="3.40.190.10">
    <property type="entry name" value="Periplasmic binding protein-like II"/>
    <property type="match status" value="2"/>
</dbReference>
<dbReference type="EMBL" id="JAIQZJ010000009">
    <property type="protein sequence ID" value="MBZ5739725.1"/>
    <property type="molecule type" value="Genomic_DNA"/>
</dbReference>
<evidence type="ECO:0000313" key="3">
    <source>
        <dbReference type="EMBL" id="MBZ5739725.1"/>
    </source>
</evidence>
<dbReference type="SUPFAM" id="SSF53850">
    <property type="entry name" value="Periplasmic binding protein-like II"/>
    <property type="match status" value="1"/>
</dbReference>
<organism evidence="3 4">
    <name type="scientific">Nocardioides mangrovi</name>
    <dbReference type="NCBI Taxonomy" id="2874580"/>
    <lineage>
        <taxon>Bacteria</taxon>
        <taxon>Bacillati</taxon>
        <taxon>Actinomycetota</taxon>
        <taxon>Actinomycetes</taxon>
        <taxon>Propionibacteriales</taxon>
        <taxon>Nocardioidaceae</taxon>
        <taxon>Nocardioides</taxon>
    </lineage>
</organism>